<sequence length="127" mass="13886">MRRPNASRAQFLALLLLALAVLCGLGPEARGHAVVTETSLTREPVKPHHPTTVALFFNSNVELKLSRVFLVSRGEVYQAVEITSGHRPGELLVHLPALEPGDYALKYKVFAADGHLTENAVRFHVAP</sequence>
<name>A0ABM9NFF8_9GAMM</name>
<dbReference type="InterPro" id="IPR014756">
    <property type="entry name" value="Ig_E-set"/>
</dbReference>
<keyword evidence="5" id="KW-1185">Reference proteome</keyword>
<keyword evidence="2" id="KW-0186">Copper</keyword>
<feature type="domain" description="CopC" evidence="3">
    <location>
        <begin position="32"/>
        <end position="125"/>
    </location>
</feature>
<keyword evidence="1" id="KW-0732">Signal</keyword>
<dbReference type="InterPro" id="IPR007348">
    <property type="entry name" value="CopC_dom"/>
</dbReference>
<organism evidence="4 5">
    <name type="scientific">Candidatus Methylocalor cossyra</name>
    <dbReference type="NCBI Taxonomy" id="3108543"/>
    <lineage>
        <taxon>Bacteria</taxon>
        <taxon>Pseudomonadati</taxon>
        <taxon>Pseudomonadota</taxon>
        <taxon>Gammaproteobacteria</taxon>
        <taxon>Methylococcales</taxon>
        <taxon>Methylococcaceae</taxon>
        <taxon>Candidatus Methylocalor</taxon>
    </lineage>
</organism>
<accession>A0ABM9NFF8</accession>
<protein>
    <submittedName>
        <fullName evidence="4">CopC domain-containing protein</fullName>
    </submittedName>
</protein>
<dbReference type="RefSeq" id="WP_348758903.1">
    <property type="nucleotide sequence ID" value="NZ_OZ026884.1"/>
</dbReference>
<dbReference type="InterPro" id="IPR014755">
    <property type="entry name" value="Cu-Rt/internalin_Ig-like"/>
</dbReference>
<dbReference type="Proteomes" id="UP001497493">
    <property type="component" value="Chromosome"/>
</dbReference>
<gene>
    <name evidence="4" type="ORF">MECH1_V1_0562</name>
</gene>
<dbReference type="SUPFAM" id="SSF81296">
    <property type="entry name" value="E set domains"/>
    <property type="match status" value="1"/>
</dbReference>
<dbReference type="Gene3D" id="2.60.40.1220">
    <property type="match status" value="1"/>
</dbReference>
<evidence type="ECO:0000259" key="3">
    <source>
        <dbReference type="Pfam" id="PF04234"/>
    </source>
</evidence>
<dbReference type="EMBL" id="OZ026884">
    <property type="protein sequence ID" value="CAL1239338.1"/>
    <property type="molecule type" value="Genomic_DNA"/>
</dbReference>
<reference evidence="4 5" key="1">
    <citation type="submission" date="2024-04" db="EMBL/GenBank/DDBJ databases">
        <authorList>
            <person name="Cremers G."/>
        </authorList>
    </citation>
    <scope>NUCLEOTIDE SEQUENCE [LARGE SCALE GENOMIC DNA]</scope>
    <source>
        <strain evidence="4">MeCH1-AG</strain>
    </source>
</reference>
<evidence type="ECO:0000313" key="4">
    <source>
        <dbReference type="EMBL" id="CAL1239338.1"/>
    </source>
</evidence>
<dbReference type="Pfam" id="PF04234">
    <property type="entry name" value="CopC"/>
    <property type="match status" value="1"/>
</dbReference>
<evidence type="ECO:0000256" key="2">
    <source>
        <dbReference type="ARBA" id="ARBA00023008"/>
    </source>
</evidence>
<evidence type="ECO:0000313" key="5">
    <source>
        <dbReference type="Proteomes" id="UP001497493"/>
    </source>
</evidence>
<evidence type="ECO:0000256" key="1">
    <source>
        <dbReference type="ARBA" id="ARBA00022729"/>
    </source>
</evidence>
<proteinExistence type="predicted"/>